<dbReference type="InterPro" id="IPR003453">
    <property type="entry name" value="ABC_MlaE_roteobac"/>
</dbReference>
<dbReference type="InterPro" id="IPR030802">
    <property type="entry name" value="Permease_MalE"/>
</dbReference>
<keyword evidence="3" id="KW-0813">Transport</keyword>
<keyword evidence="6 7" id="KW-0472">Membrane</keyword>
<feature type="transmembrane region" description="Helical" evidence="7">
    <location>
        <begin position="204"/>
        <end position="223"/>
    </location>
</feature>
<evidence type="ECO:0000256" key="3">
    <source>
        <dbReference type="ARBA" id="ARBA00022448"/>
    </source>
</evidence>
<comment type="subcellular location">
    <subcellularLocation>
        <location evidence="1">Membrane</location>
        <topology evidence="1">Multi-pass membrane protein</topology>
    </subcellularLocation>
</comment>
<evidence type="ECO:0000256" key="1">
    <source>
        <dbReference type="ARBA" id="ARBA00004141"/>
    </source>
</evidence>
<evidence type="ECO:0000256" key="5">
    <source>
        <dbReference type="ARBA" id="ARBA00022989"/>
    </source>
</evidence>
<dbReference type="Proteomes" id="UP000298616">
    <property type="component" value="Chromosome"/>
</dbReference>
<accession>A0A4D7JMJ5</accession>
<evidence type="ECO:0000256" key="2">
    <source>
        <dbReference type="ARBA" id="ARBA00007556"/>
    </source>
</evidence>
<comment type="caution">
    <text evidence="7">Lacks conserved residue(s) required for the propagation of feature annotation.</text>
</comment>
<dbReference type="GO" id="GO:0043190">
    <property type="term" value="C:ATP-binding cassette (ABC) transporter complex"/>
    <property type="evidence" value="ECO:0007669"/>
    <property type="project" value="InterPro"/>
</dbReference>
<evidence type="ECO:0000313" key="8">
    <source>
        <dbReference type="EMBL" id="QCK16821.1"/>
    </source>
</evidence>
<feature type="transmembrane region" description="Helical" evidence="7">
    <location>
        <begin position="150"/>
        <end position="176"/>
    </location>
</feature>
<dbReference type="PANTHER" id="PTHR30188:SF4">
    <property type="entry name" value="PROTEIN TRIGALACTOSYLDIACYLGLYCEROL 1, CHLOROPLASTIC"/>
    <property type="match status" value="1"/>
</dbReference>
<evidence type="ECO:0000256" key="6">
    <source>
        <dbReference type="ARBA" id="ARBA00023136"/>
    </source>
</evidence>
<sequence>MKVPFSFKKSVYVALGDFFDKVGQIVHFTGRFFRFLFTPPFEWKEIINQTFSLGYKSFPLIGVTAFIVGTVFTMQSYPTMASLGATAWIPTMISISIVREIGPLITALIFAGKVGSGIGAELGSMKVTEQIDAMQVSGTKPINYLVVTRVIATSIAVPLLVLYTDFISFMGSYFALSREKDITMSLYLNQVLSSLDFKDIIPSIFKSFVFGFGIGMVACYQGFYADTGTKGVGKAANMSVVISSFLIFLIDLIMVQIVNFLFN</sequence>
<comment type="similarity">
    <text evidence="2 7">Belongs to the MlaE permease family.</text>
</comment>
<gene>
    <name evidence="8" type="ORF">DCC35_19825</name>
</gene>
<protein>
    <submittedName>
        <fullName evidence="8">ABC transporter permease</fullName>
    </submittedName>
</protein>
<evidence type="ECO:0000313" key="9">
    <source>
        <dbReference type="Proteomes" id="UP000298616"/>
    </source>
</evidence>
<feature type="transmembrane region" description="Helical" evidence="7">
    <location>
        <begin position="235"/>
        <end position="262"/>
    </location>
</feature>
<dbReference type="AlphaFoldDB" id="A0A4D7JMJ5"/>
<dbReference type="KEGG" id="fpf:DCC35_19825"/>
<dbReference type="RefSeq" id="WP_137092414.1">
    <property type="nucleotide sequence ID" value="NZ_CP028923.1"/>
</dbReference>
<dbReference type="Pfam" id="PF02405">
    <property type="entry name" value="MlaE"/>
    <property type="match status" value="1"/>
</dbReference>
<dbReference type="PANTHER" id="PTHR30188">
    <property type="entry name" value="ABC TRANSPORTER PERMEASE PROTEIN-RELATED"/>
    <property type="match status" value="1"/>
</dbReference>
<reference evidence="8 9" key="1">
    <citation type="submission" date="2018-04" db="EMBL/GenBank/DDBJ databases">
        <title>Complete genome uncultured novel isolate.</title>
        <authorList>
            <person name="Merlino G."/>
        </authorList>
    </citation>
    <scope>NUCLEOTIDE SEQUENCE [LARGE SCALE GENOMIC DNA]</scope>
    <source>
        <strain evidence="9">R1DC9</strain>
    </source>
</reference>
<feature type="transmembrane region" description="Helical" evidence="7">
    <location>
        <begin position="58"/>
        <end position="77"/>
    </location>
</feature>
<dbReference type="OrthoDB" id="9810518at2"/>
<dbReference type="NCBIfam" id="TIGR00056">
    <property type="entry name" value="MlaE family lipid ABC transporter permease subunit"/>
    <property type="match status" value="1"/>
</dbReference>
<evidence type="ECO:0000256" key="4">
    <source>
        <dbReference type="ARBA" id="ARBA00022692"/>
    </source>
</evidence>
<dbReference type="EMBL" id="CP028923">
    <property type="protein sequence ID" value="QCK16821.1"/>
    <property type="molecule type" value="Genomic_DNA"/>
</dbReference>
<name>A0A4D7JMJ5_9BACT</name>
<proteinExistence type="inferred from homology"/>
<evidence type="ECO:0000256" key="7">
    <source>
        <dbReference type="RuleBase" id="RU362044"/>
    </source>
</evidence>
<keyword evidence="4 7" id="KW-0812">Transmembrane</keyword>
<keyword evidence="9" id="KW-1185">Reference proteome</keyword>
<organism evidence="8 9">
    <name type="scientific">Mangrovivirga cuniculi</name>
    <dbReference type="NCBI Taxonomy" id="2715131"/>
    <lineage>
        <taxon>Bacteria</taxon>
        <taxon>Pseudomonadati</taxon>
        <taxon>Bacteroidota</taxon>
        <taxon>Cytophagia</taxon>
        <taxon>Cytophagales</taxon>
        <taxon>Mangrovivirgaceae</taxon>
        <taxon>Mangrovivirga</taxon>
    </lineage>
</organism>
<keyword evidence="5 7" id="KW-1133">Transmembrane helix</keyword>
<dbReference type="GO" id="GO:0005548">
    <property type="term" value="F:phospholipid transporter activity"/>
    <property type="evidence" value="ECO:0007669"/>
    <property type="project" value="TreeGrafter"/>
</dbReference>